<keyword evidence="2" id="KW-1185">Reference proteome</keyword>
<name>A0A059PAB0_9CAUD</name>
<sequence length="185" mass="21006">MTKANFVFLNADDKSIQMYFEVEKEIVEVKWGNPDYIADHLAQFGVKNADELSDKLTKLGAVEIYEFSRKTKDGKQISGWSVDKPFPEASKPEKGIIAGKIVEVVTNDFKVAVLVELKDKSVFTVVRGFSVYDPKNKKMYPMANKRKALLAAFNIKDFSELKKGDDITFIRQQAGENYYYVPELG</sequence>
<proteinExistence type="predicted"/>
<dbReference type="GeneID" id="19736077"/>
<dbReference type="OrthoDB" id="9053at10239"/>
<dbReference type="Proteomes" id="UP000201275">
    <property type="component" value="Segment"/>
</dbReference>
<reference evidence="1 2" key="1">
    <citation type="journal article" date="2014" name="Int. J. Food Microbiol.">
        <title>Sequence and comparative analysis of Leuconostoc dairy bacteriophages.</title>
        <authorList>
            <person name="Kot W."/>
            <person name="Hansen L.H."/>
            <person name="Neve H."/>
            <person name="Hammer K."/>
            <person name="Jacobsen S."/>
            <person name="Pedersen P.D."/>
            <person name="Sorensen S.J."/>
            <person name="Heller K.J."/>
            <person name="Vogensen F.K."/>
        </authorList>
    </citation>
    <scope>NUCLEOTIDE SEQUENCE [LARGE SCALE GENOMIC DNA]</scope>
</reference>
<dbReference type="EMBL" id="KC013022">
    <property type="protein sequence ID" value="AFY98217.1"/>
    <property type="molecule type" value="Genomic_DNA"/>
</dbReference>
<dbReference type="RefSeq" id="YP_009044960.1">
    <property type="nucleotide sequence ID" value="NC_024390.1"/>
</dbReference>
<accession>A0A059PAB0</accession>
<organism evidence="1 2">
    <name type="scientific">Leuconostoc phage LN03</name>
    <dbReference type="NCBI Taxonomy" id="1262515"/>
    <lineage>
        <taxon>Viruses</taxon>
        <taxon>Duplodnaviria</taxon>
        <taxon>Heunggongvirae</taxon>
        <taxon>Uroviricota</taxon>
        <taxon>Caudoviricetes</taxon>
        <taxon>Mccleskeyvirinae</taxon>
        <taxon>Limdunavirus</taxon>
        <taxon>Limdunavirus LN03</taxon>
    </lineage>
</organism>
<gene>
    <name evidence="1" type="ORF">phiLN03_06</name>
</gene>
<dbReference type="KEGG" id="vg:19736077"/>
<protein>
    <submittedName>
        <fullName evidence="1">Uncharacterized protein</fullName>
    </submittedName>
</protein>
<evidence type="ECO:0000313" key="2">
    <source>
        <dbReference type="Proteomes" id="UP000201275"/>
    </source>
</evidence>
<evidence type="ECO:0000313" key="1">
    <source>
        <dbReference type="EMBL" id="AFY98217.1"/>
    </source>
</evidence>